<dbReference type="SFLD" id="SFLDG01129">
    <property type="entry name" value="C1.5:_HAD__Beta-PGM__Phosphata"/>
    <property type="match status" value="1"/>
</dbReference>
<dbReference type="SFLD" id="SFLDS00003">
    <property type="entry name" value="Haloacid_Dehalogenase"/>
    <property type="match status" value="1"/>
</dbReference>
<proteinExistence type="predicted"/>
<dbReference type="Pfam" id="PF00702">
    <property type="entry name" value="Hydrolase"/>
    <property type="match status" value="1"/>
</dbReference>
<keyword evidence="1" id="KW-0378">Hydrolase</keyword>
<accession>A0ABM5TV05</accession>
<reference evidence="1 2" key="1">
    <citation type="journal article" date="2015" name="ISME J.">
        <title>Draft Genome Sequence of Streptomyces incarnatus NRRL8089, which Produces the Nucleoside Antibiotic Sinefungin.</title>
        <authorList>
            <person name="Oshima K."/>
            <person name="Hattori M."/>
            <person name="Shimizu H."/>
            <person name="Fukuda K."/>
            <person name="Nemoto M."/>
            <person name="Inagaki K."/>
            <person name="Tamura T."/>
        </authorList>
    </citation>
    <scope>NUCLEOTIDE SEQUENCE [LARGE SCALE GENOMIC DNA]</scope>
    <source>
        <strain evidence="1 2">NRRL 8089</strain>
    </source>
</reference>
<evidence type="ECO:0000313" key="1">
    <source>
        <dbReference type="EMBL" id="AKJ14868.1"/>
    </source>
</evidence>
<gene>
    <name evidence="1" type="ORF">ABB07_33870</name>
</gene>
<evidence type="ECO:0000313" key="2">
    <source>
        <dbReference type="Proteomes" id="UP000035366"/>
    </source>
</evidence>
<dbReference type="NCBIfam" id="TIGR01549">
    <property type="entry name" value="HAD-SF-IA-v1"/>
    <property type="match status" value="1"/>
</dbReference>
<dbReference type="RefSeq" id="WP_208902367.1">
    <property type="nucleotide sequence ID" value="NZ_CP011497.1"/>
</dbReference>
<dbReference type="Proteomes" id="UP000035366">
    <property type="component" value="Chromosome"/>
</dbReference>
<dbReference type="InterPro" id="IPR036412">
    <property type="entry name" value="HAD-like_sf"/>
</dbReference>
<name>A0ABM5TV05_9ACTN</name>
<keyword evidence="2" id="KW-1185">Reference proteome</keyword>
<dbReference type="PRINTS" id="PR00413">
    <property type="entry name" value="HADHALOGNASE"/>
</dbReference>
<protein>
    <submittedName>
        <fullName evidence="1">Hydrolase</fullName>
    </submittedName>
</protein>
<dbReference type="InterPro" id="IPR023214">
    <property type="entry name" value="HAD_sf"/>
</dbReference>
<dbReference type="InterPro" id="IPR006439">
    <property type="entry name" value="HAD-SF_hydro_IA"/>
</dbReference>
<dbReference type="Gene3D" id="3.40.50.1000">
    <property type="entry name" value="HAD superfamily/HAD-like"/>
    <property type="match status" value="1"/>
</dbReference>
<organism evidence="1 2">
    <name type="scientific">Streptomyces incarnatus</name>
    <dbReference type="NCBI Taxonomy" id="665007"/>
    <lineage>
        <taxon>Bacteria</taxon>
        <taxon>Bacillati</taxon>
        <taxon>Actinomycetota</taxon>
        <taxon>Actinomycetes</taxon>
        <taxon>Kitasatosporales</taxon>
        <taxon>Streptomycetaceae</taxon>
        <taxon>Streptomyces</taxon>
    </lineage>
</organism>
<dbReference type="PANTHER" id="PTHR46649:SF4">
    <property type="entry name" value="HALOACID DEHALOGENASE-LIKE HYDROLASE (HAD) SUPERFAMILY PROTEIN"/>
    <property type="match status" value="1"/>
</dbReference>
<dbReference type="SUPFAM" id="SSF56784">
    <property type="entry name" value="HAD-like"/>
    <property type="match status" value="1"/>
</dbReference>
<sequence length="231" mass="25473">MAVKGCMFDFSSTLFHLEDAESWLRAVAEEAGRALEEHELRRWAGHLADFGAVPGGPAPRDAGPELMALWRERDLDAVRHRAAYTGLLRAAGLPWPELIDALYARHMTPPAWQPYPDTEEVLRTLREHGVRVAVVSNIGYDLRPVFRHHGLDGLVDAFVLSYEHGVQKPDARLFTLACERLGLAGPDVAMVGDDRVADAGAAALGSPVYFVDPLPVDRRPDALRGLLDRLL</sequence>
<dbReference type="GO" id="GO:0016787">
    <property type="term" value="F:hydrolase activity"/>
    <property type="evidence" value="ECO:0007669"/>
    <property type="project" value="UniProtKB-KW"/>
</dbReference>
<dbReference type="EMBL" id="CP011497">
    <property type="protein sequence ID" value="AKJ14868.1"/>
    <property type="molecule type" value="Genomic_DNA"/>
</dbReference>
<dbReference type="PANTHER" id="PTHR46649">
    <property type="match status" value="1"/>
</dbReference>